<sequence length="153" mass="17506">MLDLSNNYFTGEFPSSVTNLTNLELLNFNENRGFNFWQLPDNFSKLTKLKYMILSTCKIRGQMPACVGNMTSFVDLELSGNFFIGKIPAQIGLLRMFELYYDQLVGEIPEELGNLTAEKCLILYVAFQSLRSCNFTITASQEGSLKWFPIQQR</sequence>
<dbReference type="Proteomes" id="UP001237642">
    <property type="component" value="Unassembled WGS sequence"/>
</dbReference>
<dbReference type="SUPFAM" id="SSF52058">
    <property type="entry name" value="L domain-like"/>
    <property type="match status" value="1"/>
</dbReference>
<proteinExistence type="predicted"/>
<evidence type="ECO:0000313" key="2">
    <source>
        <dbReference type="Proteomes" id="UP001237642"/>
    </source>
</evidence>
<dbReference type="Pfam" id="PF00560">
    <property type="entry name" value="LRR_1"/>
    <property type="match status" value="1"/>
</dbReference>
<dbReference type="PANTHER" id="PTHR48009">
    <property type="entry name" value="LEUCINE-RICH REPEAT (LRR) FAMILY PROTEIN"/>
    <property type="match status" value="1"/>
</dbReference>
<dbReference type="PANTHER" id="PTHR48009:SF4">
    <property type="entry name" value="LEUCINE-RICH REPEAT (LRR) FAMILY PROTEIN"/>
    <property type="match status" value="1"/>
</dbReference>
<reference evidence="1" key="2">
    <citation type="submission" date="2023-05" db="EMBL/GenBank/DDBJ databases">
        <authorList>
            <person name="Schelkunov M.I."/>
        </authorList>
    </citation>
    <scope>NUCLEOTIDE SEQUENCE</scope>
    <source>
        <strain evidence="1">Hsosn_3</strain>
        <tissue evidence="1">Leaf</tissue>
    </source>
</reference>
<dbReference type="InterPro" id="IPR053213">
    <property type="entry name" value="RLP29"/>
</dbReference>
<evidence type="ECO:0000313" key="1">
    <source>
        <dbReference type="EMBL" id="KAK1366984.1"/>
    </source>
</evidence>
<dbReference type="Gene3D" id="3.80.10.10">
    <property type="entry name" value="Ribonuclease Inhibitor"/>
    <property type="match status" value="1"/>
</dbReference>
<comment type="caution">
    <text evidence="1">The sequence shown here is derived from an EMBL/GenBank/DDBJ whole genome shotgun (WGS) entry which is preliminary data.</text>
</comment>
<dbReference type="EMBL" id="JAUIZM010000009">
    <property type="protein sequence ID" value="KAK1366984.1"/>
    <property type="molecule type" value="Genomic_DNA"/>
</dbReference>
<reference evidence="1" key="1">
    <citation type="submission" date="2023-02" db="EMBL/GenBank/DDBJ databases">
        <title>Genome of toxic invasive species Heracleum sosnowskyi carries increased number of genes despite the absence of recent whole-genome duplications.</title>
        <authorList>
            <person name="Schelkunov M."/>
            <person name="Shtratnikova V."/>
            <person name="Makarenko M."/>
            <person name="Klepikova A."/>
            <person name="Omelchenko D."/>
            <person name="Novikova G."/>
            <person name="Obukhova E."/>
            <person name="Bogdanov V."/>
            <person name="Penin A."/>
            <person name="Logacheva M."/>
        </authorList>
    </citation>
    <scope>NUCLEOTIDE SEQUENCE</scope>
    <source>
        <strain evidence="1">Hsosn_3</strain>
        <tissue evidence="1">Leaf</tissue>
    </source>
</reference>
<accession>A0AAD8HGV5</accession>
<keyword evidence="2" id="KW-1185">Reference proteome</keyword>
<name>A0AAD8HGV5_9APIA</name>
<gene>
    <name evidence="1" type="ORF">POM88_042545</name>
</gene>
<dbReference type="InterPro" id="IPR001611">
    <property type="entry name" value="Leu-rich_rpt"/>
</dbReference>
<dbReference type="AlphaFoldDB" id="A0AAD8HGV5"/>
<protein>
    <submittedName>
        <fullName evidence="1">Uncharacterized protein</fullName>
    </submittedName>
</protein>
<dbReference type="InterPro" id="IPR032675">
    <property type="entry name" value="LRR_dom_sf"/>
</dbReference>
<organism evidence="1 2">
    <name type="scientific">Heracleum sosnowskyi</name>
    <dbReference type="NCBI Taxonomy" id="360622"/>
    <lineage>
        <taxon>Eukaryota</taxon>
        <taxon>Viridiplantae</taxon>
        <taxon>Streptophyta</taxon>
        <taxon>Embryophyta</taxon>
        <taxon>Tracheophyta</taxon>
        <taxon>Spermatophyta</taxon>
        <taxon>Magnoliopsida</taxon>
        <taxon>eudicotyledons</taxon>
        <taxon>Gunneridae</taxon>
        <taxon>Pentapetalae</taxon>
        <taxon>asterids</taxon>
        <taxon>campanulids</taxon>
        <taxon>Apiales</taxon>
        <taxon>Apiaceae</taxon>
        <taxon>Apioideae</taxon>
        <taxon>apioid superclade</taxon>
        <taxon>Tordylieae</taxon>
        <taxon>Tordyliinae</taxon>
        <taxon>Heracleum</taxon>
    </lineage>
</organism>